<keyword evidence="5" id="KW-0460">Magnesium</keyword>
<dbReference type="Gene3D" id="3.40.1030.10">
    <property type="entry name" value="Nucleoside phosphorylase/phosphoribosyltransferase catalytic domain"/>
    <property type="match status" value="1"/>
</dbReference>
<evidence type="ECO:0000256" key="4">
    <source>
        <dbReference type="ARBA" id="ARBA00023141"/>
    </source>
</evidence>
<keyword evidence="4 5" id="KW-0057">Aromatic amino acid biosynthesis</keyword>
<keyword evidence="2 5" id="KW-0808">Transferase</keyword>
<comment type="pathway">
    <text evidence="5">Amino-acid biosynthesis; L-tryptophan biosynthesis; L-tryptophan from chorismate: step 2/5.</text>
</comment>
<organism evidence="9 10">
    <name type="scientific">Actinopolymorpha pittospori</name>
    <dbReference type="NCBI Taxonomy" id="648752"/>
    <lineage>
        <taxon>Bacteria</taxon>
        <taxon>Bacillati</taxon>
        <taxon>Actinomycetota</taxon>
        <taxon>Actinomycetes</taxon>
        <taxon>Propionibacteriales</taxon>
        <taxon>Actinopolymorphaceae</taxon>
        <taxon>Actinopolymorpha</taxon>
    </lineage>
</organism>
<feature type="binding site" evidence="5">
    <location>
        <position position="199"/>
    </location>
    <ligand>
        <name>anthranilate</name>
        <dbReference type="ChEBI" id="CHEBI:16567"/>
        <label>2</label>
    </ligand>
</feature>
<feature type="binding site" evidence="5">
    <location>
        <begin position="122"/>
        <end position="125"/>
    </location>
    <ligand>
        <name>5-phospho-alpha-D-ribose 1-diphosphate</name>
        <dbReference type="ChEBI" id="CHEBI:58017"/>
    </ligand>
</feature>
<evidence type="ECO:0000313" key="9">
    <source>
        <dbReference type="EMBL" id="MBE1612843.1"/>
    </source>
</evidence>
<dbReference type="GO" id="GO:0000162">
    <property type="term" value="P:L-tryptophan biosynthetic process"/>
    <property type="evidence" value="ECO:0007669"/>
    <property type="project" value="UniProtKB-UniRule"/>
</dbReference>
<feature type="binding site" evidence="5">
    <location>
        <begin position="115"/>
        <end position="116"/>
    </location>
    <ligand>
        <name>5-phospho-alpha-D-ribose 1-diphosphate</name>
        <dbReference type="ChEBI" id="CHEBI:58017"/>
    </ligand>
</feature>
<keyword evidence="5" id="KW-0479">Metal-binding</keyword>
<evidence type="ECO:0000256" key="2">
    <source>
        <dbReference type="ARBA" id="ARBA00022679"/>
    </source>
</evidence>
<keyword evidence="3 5" id="KW-0822">Tryptophan biosynthesis</keyword>
<dbReference type="HAMAP" id="MF_00211">
    <property type="entry name" value="TrpD"/>
    <property type="match status" value="1"/>
</dbReference>
<feature type="binding site" evidence="5">
    <location>
        <position position="257"/>
    </location>
    <ligand>
        <name>Mg(2+)</name>
        <dbReference type="ChEBI" id="CHEBI:18420"/>
        <label>2</label>
    </ligand>
</feature>
<dbReference type="GO" id="GO:0000287">
    <property type="term" value="F:magnesium ion binding"/>
    <property type="evidence" value="ECO:0007669"/>
    <property type="project" value="UniProtKB-UniRule"/>
</dbReference>
<evidence type="ECO:0000256" key="1">
    <source>
        <dbReference type="ARBA" id="ARBA00022676"/>
    </source>
</evidence>
<dbReference type="SUPFAM" id="SSF52418">
    <property type="entry name" value="Nucleoside phosphorylase/phosphoribosyltransferase catalytic domain"/>
    <property type="match status" value="1"/>
</dbReference>
<dbReference type="InterPro" id="IPR005940">
    <property type="entry name" value="Anthranilate_Pribosyl_Tfrase"/>
</dbReference>
<feature type="binding site" evidence="5">
    <location>
        <position position="124"/>
    </location>
    <ligand>
        <name>Mg(2+)</name>
        <dbReference type="ChEBI" id="CHEBI:18420"/>
        <label>1</label>
    </ligand>
</feature>
<comment type="similarity">
    <text evidence="5">Belongs to the anthranilate phosphoribosyltransferase family.</text>
</comment>
<comment type="caution">
    <text evidence="9">The sequence shown here is derived from an EMBL/GenBank/DDBJ whole genome shotgun (WGS) entry which is preliminary data.</text>
</comment>
<comment type="caution">
    <text evidence="5">Lacks conserved residue(s) required for the propagation of feature annotation.</text>
</comment>
<dbReference type="GO" id="GO:0004048">
    <property type="term" value="F:anthranilate phosphoribosyltransferase activity"/>
    <property type="evidence" value="ECO:0007669"/>
    <property type="project" value="UniProtKB-UniRule"/>
</dbReference>
<dbReference type="PANTHER" id="PTHR43285:SF2">
    <property type="entry name" value="ANTHRANILATE PHOSPHORIBOSYLTRANSFERASE"/>
    <property type="match status" value="1"/>
</dbReference>
<dbReference type="InterPro" id="IPR035902">
    <property type="entry name" value="Nuc_phospho_transferase"/>
</dbReference>
<proteinExistence type="inferred from homology"/>
<feature type="region of interest" description="Disordered" evidence="6">
    <location>
        <begin position="1"/>
        <end position="32"/>
    </location>
</feature>
<feature type="binding site" evidence="5">
    <location>
        <position position="153"/>
    </location>
    <ligand>
        <name>5-phospho-alpha-D-ribose 1-diphosphate</name>
        <dbReference type="ChEBI" id="CHEBI:58017"/>
    </ligand>
</feature>
<feature type="binding site" evidence="5">
    <location>
        <begin position="140"/>
        <end position="148"/>
    </location>
    <ligand>
        <name>5-phospho-alpha-D-ribose 1-diphosphate</name>
        <dbReference type="ChEBI" id="CHEBI:58017"/>
    </ligand>
</feature>
<evidence type="ECO:0000256" key="5">
    <source>
        <dbReference type="HAMAP-Rule" id="MF_00211"/>
    </source>
</evidence>
<dbReference type="InterPro" id="IPR017459">
    <property type="entry name" value="Glycosyl_Trfase_fam3_N_dom"/>
</dbReference>
<evidence type="ECO:0000259" key="7">
    <source>
        <dbReference type="Pfam" id="PF00591"/>
    </source>
</evidence>
<dbReference type="Gene3D" id="1.20.970.10">
    <property type="entry name" value="Transferase, Pyrimidine Nucleoside Phosphorylase, Chain C"/>
    <property type="match status" value="1"/>
</dbReference>
<gene>
    <name evidence="5" type="primary">trpD</name>
    <name evidence="9" type="ORF">HEB94_009691</name>
</gene>
<evidence type="ECO:0000256" key="6">
    <source>
        <dbReference type="SAM" id="MobiDB-lite"/>
    </source>
</evidence>
<dbReference type="InterPro" id="IPR036320">
    <property type="entry name" value="Glycosyl_Trfase_fam3_N_dom_sf"/>
</dbReference>
<evidence type="ECO:0000259" key="8">
    <source>
        <dbReference type="Pfam" id="PF02885"/>
    </source>
</evidence>
<keyword evidence="10" id="KW-1185">Reference proteome</keyword>
<dbReference type="EMBL" id="JADBEM010000001">
    <property type="protein sequence ID" value="MBE1612843.1"/>
    <property type="molecule type" value="Genomic_DNA"/>
</dbReference>
<dbReference type="RefSeq" id="WP_337918461.1">
    <property type="nucleotide sequence ID" value="NZ_BAABJL010000084.1"/>
</dbReference>
<protein>
    <recommendedName>
        <fullName evidence="5">Anthranilate phosphoribosyltransferase</fullName>
        <ecNumber evidence="5">2.4.2.18</ecNumber>
    </recommendedName>
</protein>
<evidence type="ECO:0000313" key="10">
    <source>
        <dbReference type="Proteomes" id="UP000638648"/>
    </source>
</evidence>
<accession>A0A927RR12</accession>
<dbReference type="Pfam" id="PF00591">
    <property type="entry name" value="Glycos_transf_3"/>
    <property type="match status" value="1"/>
</dbReference>
<feature type="binding site" evidence="5">
    <location>
        <position position="112"/>
    </location>
    <ligand>
        <name>anthranilate</name>
        <dbReference type="ChEBI" id="CHEBI:16567"/>
        <label>1</label>
    </ligand>
</feature>
<feature type="compositionally biased region" description="Polar residues" evidence="6">
    <location>
        <begin position="1"/>
        <end position="13"/>
    </location>
</feature>
<reference evidence="9" key="1">
    <citation type="submission" date="2020-10" db="EMBL/GenBank/DDBJ databases">
        <title>Sequencing the genomes of 1000 actinobacteria strains.</title>
        <authorList>
            <person name="Klenk H.-P."/>
        </authorList>
    </citation>
    <scope>NUCLEOTIDE SEQUENCE</scope>
    <source>
        <strain evidence="9">DSM 45354</strain>
    </source>
</reference>
<dbReference type="GO" id="GO:0005829">
    <property type="term" value="C:cytosol"/>
    <property type="evidence" value="ECO:0007669"/>
    <property type="project" value="TreeGrafter"/>
</dbReference>
<dbReference type="NCBIfam" id="TIGR01245">
    <property type="entry name" value="trpD"/>
    <property type="match status" value="1"/>
</dbReference>
<dbReference type="Proteomes" id="UP000638648">
    <property type="component" value="Unassembled WGS sequence"/>
</dbReference>
<sequence length="384" mass="38887">MTATTPPAGTSQEPRPAPGTGPQAPRPAEDPTHSWADLVTRLLAGEHLSGAHTAWVMSQVVSGMATSAQVAGFLIALRAKGETGVEIGGLVEALLGHATRVRVPGTTVDIAGTGGDRSGAVNVSTMAAIVAAAAGVRVVKHGGRAASSSTSGSADVLEHLGVRLDLPPERAARVAVKAGITFLFAPRYNPGLRHVAAIRRELAVPTAFNILGPLVNPALPTHQVVGVADARMAPVIADVLALRGASALVVRGDDGLDKLTTVTTSRVWVVGAGVATSTRFDPRALAIPAADPGALRGGDAAENARVVEALLDGKPGPVSDVVLLNAAAVLAAADPTGALDPTPEGLTGRLAAHLVRCAEAVDSGAARETLRRWVAATHSGQLRE</sequence>
<dbReference type="EC" id="2.4.2.18" evidence="5"/>
<dbReference type="InterPro" id="IPR000312">
    <property type="entry name" value="Glycosyl_Trfase_fam3"/>
</dbReference>
<name>A0A927RR12_9ACTN</name>
<feature type="domain" description="Glycosyl transferase family 3 N-terminal" evidence="8">
    <location>
        <begin position="37"/>
        <end position="98"/>
    </location>
</feature>
<comment type="function">
    <text evidence="5">Catalyzes the transfer of the phosphoribosyl group of 5-phosphorylribose-1-pyrophosphate (PRPP) to anthranilate to yield N-(5'-phosphoribosyl)-anthranilate (PRA).</text>
</comment>
<comment type="cofactor">
    <cofactor evidence="5">
        <name>Mg(2+)</name>
        <dbReference type="ChEBI" id="CHEBI:18420"/>
    </cofactor>
    <text evidence="5">Binds 2 magnesium ions per monomer.</text>
</comment>
<evidence type="ECO:0000256" key="3">
    <source>
        <dbReference type="ARBA" id="ARBA00022822"/>
    </source>
</evidence>
<dbReference type="AlphaFoldDB" id="A0A927RR12"/>
<feature type="domain" description="Glycosyl transferase family 3" evidence="7">
    <location>
        <begin position="106"/>
        <end position="338"/>
    </location>
</feature>
<comment type="catalytic activity">
    <reaction evidence="5">
        <text>N-(5-phospho-beta-D-ribosyl)anthranilate + diphosphate = 5-phospho-alpha-D-ribose 1-diphosphate + anthranilate</text>
        <dbReference type="Rhea" id="RHEA:11768"/>
        <dbReference type="ChEBI" id="CHEBI:16567"/>
        <dbReference type="ChEBI" id="CHEBI:18277"/>
        <dbReference type="ChEBI" id="CHEBI:33019"/>
        <dbReference type="ChEBI" id="CHEBI:58017"/>
        <dbReference type="EC" id="2.4.2.18"/>
    </reaction>
</comment>
<comment type="subunit">
    <text evidence="5">Homodimer.</text>
</comment>
<keyword evidence="5" id="KW-0028">Amino-acid biosynthesis</keyword>
<dbReference type="Pfam" id="PF02885">
    <property type="entry name" value="Glycos_trans_3N"/>
    <property type="match status" value="1"/>
</dbReference>
<keyword evidence="1 5" id="KW-0328">Glycosyltransferase</keyword>
<dbReference type="SUPFAM" id="SSF47648">
    <property type="entry name" value="Nucleoside phosphorylase/phosphoribosyltransferase N-terminal domain"/>
    <property type="match status" value="1"/>
</dbReference>
<dbReference type="PANTHER" id="PTHR43285">
    <property type="entry name" value="ANTHRANILATE PHOSPHORIBOSYLTRANSFERASE"/>
    <property type="match status" value="1"/>
</dbReference>
<feature type="binding site" evidence="5">
    <location>
        <position position="112"/>
    </location>
    <ligand>
        <name>5-phospho-alpha-D-ribose 1-diphosphate</name>
        <dbReference type="ChEBI" id="CHEBI:58017"/>
    </ligand>
</feature>